<evidence type="ECO:0000256" key="3">
    <source>
        <dbReference type="SAM" id="MobiDB-lite"/>
    </source>
</evidence>
<evidence type="ECO:0000256" key="2">
    <source>
        <dbReference type="RuleBase" id="RU363120"/>
    </source>
</evidence>
<feature type="region of interest" description="Disordered" evidence="3">
    <location>
        <begin position="63"/>
        <end position="123"/>
    </location>
</feature>
<gene>
    <name evidence="4" type="ORF">ETB97_002445</name>
</gene>
<feature type="compositionally biased region" description="Basic and acidic residues" evidence="3">
    <location>
        <begin position="114"/>
        <end position="123"/>
    </location>
</feature>
<dbReference type="EMBL" id="SPNV01000153">
    <property type="protein sequence ID" value="KAF5859782.1"/>
    <property type="molecule type" value="Genomic_DNA"/>
</dbReference>
<protein>
    <recommendedName>
        <fullName evidence="2">mRNA stability protein</fullName>
    </recommendedName>
</protein>
<evidence type="ECO:0000313" key="5">
    <source>
        <dbReference type="Proteomes" id="UP000541154"/>
    </source>
</evidence>
<name>A0A8H6A2Q8_PETAA</name>
<evidence type="ECO:0000256" key="1">
    <source>
        <dbReference type="ARBA" id="ARBA00010520"/>
    </source>
</evidence>
<comment type="caution">
    <text evidence="4">The sequence shown here is derived from an EMBL/GenBank/DDBJ whole genome shotgun (WGS) entry which is preliminary data.</text>
</comment>
<organism evidence="4 5">
    <name type="scientific">Petromyces alliaceus</name>
    <name type="common">Aspergillus alliaceus</name>
    <dbReference type="NCBI Taxonomy" id="209559"/>
    <lineage>
        <taxon>Eukaryota</taxon>
        <taxon>Fungi</taxon>
        <taxon>Dikarya</taxon>
        <taxon>Ascomycota</taxon>
        <taxon>Pezizomycotina</taxon>
        <taxon>Eurotiomycetes</taxon>
        <taxon>Eurotiomycetidae</taxon>
        <taxon>Eurotiales</taxon>
        <taxon>Aspergillaceae</taxon>
        <taxon>Aspergillus</taxon>
        <taxon>Aspergillus subgen. Circumdati</taxon>
    </lineage>
</organism>
<reference evidence="4 5" key="1">
    <citation type="submission" date="2019-04" db="EMBL/GenBank/DDBJ databases">
        <title>Aspergillus burnettii sp. nov., novel species from soil in southeast Queensland.</title>
        <authorList>
            <person name="Gilchrist C.L.M."/>
            <person name="Pitt J.I."/>
            <person name="Lange L."/>
            <person name="Lacey H.J."/>
            <person name="Vuong D."/>
            <person name="Midgley D.J."/>
            <person name="Greenfield P."/>
            <person name="Bradbury M."/>
            <person name="Lacey E."/>
            <person name="Busk P.K."/>
            <person name="Pilgaard B."/>
            <person name="Chooi Y.H."/>
            <person name="Piggott A.M."/>
        </authorList>
    </citation>
    <scope>NUCLEOTIDE SEQUENCE [LARGE SCALE GENOMIC DNA]</scope>
    <source>
        <strain evidence="4 5">FRR 5400</strain>
    </source>
</reference>
<dbReference type="Proteomes" id="UP000541154">
    <property type="component" value="Unassembled WGS sequence"/>
</dbReference>
<feature type="region of interest" description="Disordered" evidence="3">
    <location>
        <begin position="1"/>
        <end position="20"/>
    </location>
</feature>
<dbReference type="Pfam" id="PF04667">
    <property type="entry name" value="Endosulfine"/>
    <property type="match status" value="1"/>
</dbReference>
<sequence>MQPGLNKGSNSQSPSEDDQRYLRLYGRLPERGRLLGQHFKERTYFDSGDLALSTADRVTDNGAIQTGTAHPMRDSISRPYAPVPNTSNVNEDANRDFIGKKSPSPEMIGSPLHHKVDDSGNKV</sequence>
<proteinExistence type="inferred from homology"/>
<evidence type="ECO:0000313" key="4">
    <source>
        <dbReference type="EMBL" id="KAF5859782.1"/>
    </source>
</evidence>
<comment type="similarity">
    <text evidence="1 2">Belongs to the endosulfine family.</text>
</comment>
<keyword evidence="5" id="KW-1185">Reference proteome</keyword>
<dbReference type="InterPro" id="IPR006760">
    <property type="entry name" value="Endosulphine"/>
</dbReference>
<accession>A0A8H6A2Q8</accession>
<comment type="function">
    <text evidence="2">Plays an essential role in initiation of the G0 program by preventing the degradation of specific nutrient-regulated mRNAs via the 5'-3' mRNA decay pathway.</text>
</comment>
<dbReference type="AlphaFoldDB" id="A0A8H6A2Q8"/>